<organism evidence="1">
    <name type="scientific">Hexamita inflata</name>
    <dbReference type="NCBI Taxonomy" id="28002"/>
    <lineage>
        <taxon>Eukaryota</taxon>
        <taxon>Metamonada</taxon>
        <taxon>Diplomonadida</taxon>
        <taxon>Hexamitidae</taxon>
        <taxon>Hexamitinae</taxon>
        <taxon>Hexamita</taxon>
    </lineage>
</organism>
<reference evidence="2 3" key="2">
    <citation type="submission" date="2024-07" db="EMBL/GenBank/DDBJ databases">
        <authorList>
            <person name="Akdeniz Z."/>
        </authorList>
    </citation>
    <scope>NUCLEOTIDE SEQUENCE [LARGE SCALE GENOMIC DNA]</scope>
</reference>
<dbReference type="EMBL" id="CATOUU010000799">
    <property type="protein sequence ID" value="CAI9949459.1"/>
    <property type="molecule type" value="Genomic_DNA"/>
</dbReference>
<evidence type="ECO:0000313" key="3">
    <source>
        <dbReference type="Proteomes" id="UP001642409"/>
    </source>
</evidence>
<evidence type="ECO:0000313" key="1">
    <source>
        <dbReference type="EMBL" id="CAI9949459.1"/>
    </source>
</evidence>
<gene>
    <name evidence="1" type="ORF">HINF_LOCUS37104</name>
    <name evidence="2" type="ORF">HINF_LOCUS66813</name>
</gene>
<protein>
    <submittedName>
        <fullName evidence="2">Hypothetical_protein</fullName>
    </submittedName>
</protein>
<name>A0AA86QAQ7_9EUKA</name>
<reference evidence="1" key="1">
    <citation type="submission" date="2023-06" db="EMBL/GenBank/DDBJ databases">
        <authorList>
            <person name="Kurt Z."/>
        </authorList>
    </citation>
    <scope>NUCLEOTIDE SEQUENCE</scope>
</reference>
<comment type="caution">
    <text evidence="1">The sequence shown here is derived from an EMBL/GenBank/DDBJ whole genome shotgun (WGS) entry which is preliminary data.</text>
</comment>
<sequence length="132" mass="15053">MPHFPARTAFYQAYMKSQYNEGTTISSPPFEAEFVKNSAYSVSDKSLTAKRSLAYLKTFQSIRPYQFPKPSQGVLGAKSTSGAQFTLGRTTERKRRNFQWFVIGEASKTLRHLSIFAVIRSARETVELWENV</sequence>
<accession>A0AA86QAQ7</accession>
<dbReference type="EMBL" id="CAXDID020000455">
    <property type="protein sequence ID" value="CAL6093191.1"/>
    <property type="molecule type" value="Genomic_DNA"/>
</dbReference>
<evidence type="ECO:0000313" key="2">
    <source>
        <dbReference type="EMBL" id="CAL6093191.1"/>
    </source>
</evidence>
<keyword evidence="3" id="KW-1185">Reference proteome</keyword>
<dbReference type="AlphaFoldDB" id="A0AA86QAQ7"/>
<dbReference type="Proteomes" id="UP001642409">
    <property type="component" value="Unassembled WGS sequence"/>
</dbReference>
<proteinExistence type="predicted"/>